<keyword evidence="12 16" id="KW-0472">Membrane</keyword>
<dbReference type="CDD" id="cd11061">
    <property type="entry name" value="CYP67-like"/>
    <property type="match status" value="1"/>
</dbReference>
<dbReference type="PRINTS" id="PR00463">
    <property type="entry name" value="EP450I"/>
</dbReference>
<evidence type="ECO:0000256" key="8">
    <source>
        <dbReference type="ARBA" id="ARBA00022989"/>
    </source>
</evidence>
<protein>
    <recommendedName>
        <fullName evidence="13">Cytochrome P450 monooxygenase poxM</fullName>
    </recommendedName>
    <alternativeName>
        <fullName evidence="14">Oxaleimides biosynthesis cluster protein M</fullName>
    </alternativeName>
</protein>
<keyword evidence="8 16" id="KW-1133">Transmembrane helix</keyword>
<evidence type="ECO:0000256" key="11">
    <source>
        <dbReference type="ARBA" id="ARBA00023033"/>
    </source>
</evidence>
<evidence type="ECO:0000256" key="12">
    <source>
        <dbReference type="ARBA" id="ARBA00023136"/>
    </source>
</evidence>
<dbReference type="RefSeq" id="XP_058325670.1">
    <property type="nucleotide sequence ID" value="XM_058479102.1"/>
</dbReference>
<dbReference type="Gene3D" id="1.10.630.10">
    <property type="entry name" value="Cytochrome P450"/>
    <property type="match status" value="1"/>
</dbReference>
<dbReference type="GO" id="GO:1902181">
    <property type="term" value="P:verruculogen biosynthetic process"/>
    <property type="evidence" value="ECO:0007669"/>
    <property type="project" value="UniProtKB-ARBA"/>
</dbReference>
<gene>
    <name evidence="17" type="ORF">N7468_009807</name>
</gene>
<accession>A0A9W9TBX6</accession>
<comment type="similarity">
    <text evidence="4">Belongs to the cytochrome P450 family.</text>
</comment>
<dbReference type="GO" id="GO:0020037">
    <property type="term" value="F:heme binding"/>
    <property type="evidence" value="ECO:0007669"/>
    <property type="project" value="InterPro"/>
</dbReference>
<proteinExistence type="inferred from homology"/>
<dbReference type="PRINTS" id="PR00385">
    <property type="entry name" value="P450"/>
</dbReference>
<dbReference type="GO" id="GO:0005506">
    <property type="term" value="F:iron ion binding"/>
    <property type="evidence" value="ECO:0007669"/>
    <property type="project" value="InterPro"/>
</dbReference>
<evidence type="ECO:0000313" key="17">
    <source>
        <dbReference type="EMBL" id="KAJ5216799.1"/>
    </source>
</evidence>
<evidence type="ECO:0000256" key="4">
    <source>
        <dbReference type="ARBA" id="ARBA00010617"/>
    </source>
</evidence>
<keyword evidence="10 15" id="KW-0408">Iron</keyword>
<keyword evidence="11" id="KW-0503">Monooxygenase</keyword>
<dbReference type="GO" id="GO:0016020">
    <property type="term" value="C:membrane"/>
    <property type="evidence" value="ECO:0007669"/>
    <property type="project" value="UniProtKB-SubCell"/>
</dbReference>
<dbReference type="InterPro" id="IPR002401">
    <property type="entry name" value="Cyt_P450_E_grp-I"/>
</dbReference>
<evidence type="ECO:0000256" key="13">
    <source>
        <dbReference type="ARBA" id="ARBA00068045"/>
    </source>
</evidence>
<evidence type="ECO:0000256" key="16">
    <source>
        <dbReference type="SAM" id="Phobius"/>
    </source>
</evidence>
<feature type="transmembrane region" description="Helical" evidence="16">
    <location>
        <begin position="45"/>
        <end position="63"/>
    </location>
</feature>
<dbReference type="GO" id="GO:0004497">
    <property type="term" value="F:monooxygenase activity"/>
    <property type="evidence" value="ECO:0007669"/>
    <property type="project" value="UniProtKB-KW"/>
</dbReference>
<dbReference type="GO" id="GO:0016705">
    <property type="term" value="F:oxidoreductase activity, acting on paired donors, with incorporation or reduction of molecular oxygen"/>
    <property type="evidence" value="ECO:0007669"/>
    <property type="project" value="InterPro"/>
</dbReference>
<reference evidence="17" key="1">
    <citation type="submission" date="2022-11" db="EMBL/GenBank/DDBJ databases">
        <authorList>
            <person name="Petersen C."/>
        </authorList>
    </citation>
    <scope>NUCLEOTIDE SEQUENCE</scope>
    <source>
        <strain evidence="17">IBT 19713</strain>
    </source>
</reference>
<keyword evidence="9" id="KW-0560">Oxidoreductase</keyword>
<dbReference type="SUPFAM" id="SSF48264">
    <property type="entry name" value="Cytochrome P450"/>
    <property type="match status" value="1"/>
</dbReference>
<evidence type="ECO:0000256" key="5">
    <source>
        <dbReference type="ARBA" id="ARBA00022617"/>
    </source>
</evidence>
<keyword evidence="6 16" id="KW-0812">Transmembrane</keyword>
<dbReference type="EMBL" id="JAPQKS010000008">
    <property type="protein sequence ID" value="KAJ5216799.1"/>
    <property type="molecule type" value="Genomic_DNA"/>
</dbReference>
<evidence type="ECO:0000313" key="18">
    <source>
        <dbReference type="Proteomes" id="UP001150941"/>
    </source>
</evidence>
<sequence length="570" mass="64242">MAATATFSALLNPELLQIPATFLVLGIAFHQCIRTYEIDNRIWSFVALYLGAWLALCAAYVYIYSLSVASTIGCAIYASCCFNLGLTISILAYRAFWHPLRKFPGPWDAKLSRLFLVKQAINRTQYHLDLQEMHQTYGDFVRTGPREVSINRPAAVLTIYGPQSLCTRSPWYSHVSDDISQTSLNSTRDPNVHRRRRKAWDRGFSIKALAAYETSVQNKVDVLIDQIRSRVNEPLDASQWMMYFAFDVMGLVGFSQDFRQLEDGAEQEAIKELHQQMLFLGILKPAPWILTILGSIQGLVGEYGQFMTYCEDRISEQKKKWASKSEKVGDKVPTNVISWLLKALEEGDPSAPPGDQALNEDGRLMMIAGSDTTGVTLAHALFYLASNIDAYRKLQKELDHTFGDGAEASQFTNKNLQSLAYLEAVIHETLRLKPAVPSGQPRVTPSEGLQVDEVWIPSKTIVVVPQYVIQRDERYFPSGSRFIPERWLDEKDDLVKHEEAFFPFQLGQYSCVGKQLALMQLRSVISRIAYNFDLAFAAGEDGTAFDGDAKDTFTFTIGPLSLVFTERARQ</sequence>
<dbReference type="InterPro" id="IPR001128">
    <property type="entry name" value="Cyt_P450"/>
</dbReference>
<feature type="transmembrane region" description="Helical" evidence="16">
    <location>
        <begin position="15"/>
        <end position="33"/>
    </location>
</feature>
<evidence type="ECO:0000256" key="10">
    <source>
        <dbReference type="ARBA" id="ARBA00023004"/>
    </source>
</evidence>
<feature type="transmembrane region" description="Helical" evidence="16">
    <location>
        <begin position="69"/>
        <end position="93"/>
    </location>
</feature>
<evidence type="ECO:0000256" key="6">
    <source>
        <dbReference type="ARBA" id="ARBA00022692"/>
    </source>
</evidence>
<dbReference type="GeneID" id="83206406"/>
<evidence type="ECO:0000256" key="9">
    <source>
        <dbReference type="ARBA" id="ARBA00023002"/>
    </source>
</evidence>
<dbReference type="GO" id="GO:0043386">
    <property type="term" value="P:mycotoxin biosynthetic process"/>
    <property type="evidence" value="ECO:0007669"/>
    <property type="project" value="UniProtKB-ARBA"/>
</dbReference>
<dbReference type="FunFam" id="1.10.630.10:FF:000063">
    <property type="entry name" value="Cytochrome P450 monooxygenase"/>
    <property type="match status" value="1"/>
</dbReference>
<dbReference type="Proteomes" id="UP001150941">
    <property type="component" value="Unassembled WGS sequence"/>
</dbReference>
<keyword evidence="7 15" id="KW-0479">Metal-binding</keyword>
<organism evidence="17 18">
    <name type="scientific">Penicillium chermesinum</name>
    <dbReference type="NCBI Taxonomy" id="63820"/>
    <lineage>
        <taxon>Eukaryota</taxon>
        <taxon>Fungi</taxon>
        <taxon>Dikarya</taxon>
        <taxon>Ascomycota</taxon>
        <taxon>Pezizomycotina</taxon>
        <taxon>Eurotiomycetes</taxon>
        <taxon>Eurotiomycetidae</taxon>
        <taxon>Eurotiales</taxon>
        <taxon>Aspergillaceae</taxon>
        <taxon>Penicillium</taxon>
    </lineage>
</organism>
<dbReference type="AlphaFoldDB" id="A0A9W9TBX6"/>
<comment type="subcellular location">
    <subcellularLocation>
        <location evidence="2">Membrane</location>
    </subcellularLocation>
</comment>
<comment type="cofactor">
    <cofactor evidence="1 15">
        <name>heme</name>
        <dbReference type="ChEBI" id="CHEBI:30413"/>
    </cofactor>
</comment>
<dbReference type="OrthoDB" id="6692864at2759"/>
<evidence type="ECO:0000256" key="3">
    <source>
        <dbReference type="ARBA" id="ARBA00005179"/>
    </source>
</evidence>
<dbReference type="InterPro" id="IPR036396">
    <property type="entry name" value="Cyt_P450_sf"/>
</dbReference>
<name>A0A9W9TBX6_9EURO</name>
<evidence type="ECO:0000256" key="1">
    <source>
        <dbReference type="ARBA" id="ARBA00001971"/>
    </source>
</evidence>
<evidence type="ECO:0000256" key="2">
    <source>
        <dbReference type="ARBA" id="ARBA00004370"/>
    </source>
</evidence>
<reference evidence="17" key="2">
    <citation type="journal article" date="2023" name="IMA Fungus">
        <title>Comparative genomic study of the Penicillium genus elucidates a diverse pangenome and 15 lateral gene transfer events.</title>
        <authorList>
            <person name="Petersen C."/>
            <person name="Sorensen T."/>
            <person name="Nielsen M.R."/>
            <person name="Sondergaard T.E."/>
            <person name="Sorensen J.L."/>
            <person name="Fitzpatrick D.A."/>
            <person name="Frisvad J.C."/>
            <person name="Nielsen K.L."/>
        </authorList>
    </citation>
    <scope>NUCLEOTIDE SEQUENCE</scope>
    <source>
        <strain evidence="17">IBT 19713</strain>
    </source>
</reference>
<dbReference type="InterPro" id="IPR050121">
    <property type="entry name" value="Cytochrome_P450_monoxygenase"/>
</dbReference>
<comment type="pathway">
    <text evidence="3">Secondary metabolite biosynthesis.</text>
</comment>
<dbReference type="PANTHER" id="PTHR24305:SF78">
    <property type="entry name" value="P450, PUTATIVE (EUROFUNG)-RELATED"/>
    <property type="match status" value="1"/>
</dbReference>
<evidence type="ECO:0000256" key="7">
    <source>
        <dbReference type="ARBA" id="ARBA00022723"/>
    </source>
</evidence>
<comment type="caution">
    <text evidence="17">The sequence shown here is derived from an EMBL/GenBank/DDBJ whole genome shotgun (WGS) entry which is preliminary data.</text>
</comment>
<dbReference type="PANTHER" id="PTHR24305">
    <property type="entry name" value="CYTOCHROME P450"/>
    <property type="match status" value="1"/>
</dbReference>
<evidence type="ECO:0000256" key="15">
    <source>
        <dbReference type="PIRSR" id="PIRSR602401-1"/>
    </source>
</evidence>
<dbReference type="Pfam" id="PF00067">
    <property type="entry name" value="p450"/>
    <property type="match status" value="1"/>
</dbReference>
<keyword evidence="18" id="KW-1185">Reference proteome</keyword>
<feature type="binding site" description="axial binding residue" evidence="15">
    <location>
        <position position="511"/>
    </location>
    <ligand>
        <name>heme</name>
        <dbReference type="ChEBI" id="CHEBI:30413"/>
    </ligand>
    <ligandPart>
        <name>Fe</name>
        <dbReference type="ChEBI" id="CHEBI:18248"/>
    </ligandPart>
</feature>
<keyword evidence="5 15" id="KW-0349">Heme</keyword>
<evidence type="ECO:0000256" key="14">
    <source>
        <dbReference type="ARBA" id="ARBA00081244"/>
    </source>
</evidence>